<name>A0A937RB22_9ACTN</name>
<proteinExistence type="inferred from homology"/>
<feature type="transmembrane region" description="Helical" evidence="7">
    <location>
        <begin position="38"/>
        <end position="55"/>
    </location>
</feature>
<dbReference type="PANTHER" id="PTHR32322:SF2">
    <property type="entry name" value="EAMA DOMAIN-CONTAINING PROTEIN"/>
    <property type="match status" value="1"/>
</dbReference>
<keyword evidence="5 7" id="KW-0472">Membrane</keyword>
<evidence type="ECO:0000256" key="6">
    <source>
        <dbReference type="SAM" id="MobiDB-lite"/>
    </source>
</evidence>
<dbReference type="Proteomes" id="UP000604475">
    <property type="component" value="Unassembled WGS sequence"/>
</dbReference>
<keyword evidence="3 7" id="KW-0812">Transmembrane</keyword>
<feature type="transmembrane region" description="Helical" evidence="7">
    <location>
        <begin position="267"/>
        <end position="287"/>
    </location>
</feature>
<dbReference type="InterPro" id="IPR050638">
    <property type="entry name" value="AA-Vitamin_Transporters"/>
</dbReference>
<feature type="transmembrane region" description="Helical" evidence="7">
    <location>
        <begin position="67"/>
        <end position="88"/>
    </location>
</feature>
<dbReference type="InterPro" id="IPR037185">
    <property type="entry name" value="EmrE-like"/>
</dbReference>
<dbReference type="Pfam" id="PF00892">
    <property type="entry name" value="EamA"/>
    <property type="match status" value="2"/>
</dbReference>
<dbReference type="PANTHER" id="PTHR32322">
    <property type="entry name" value="INNER MEMBRANE TRANSPORTER"/>
    <property type="match status" value="1"/>
</dbReference>
<reference evidence="9" key="1">
    <citation type="submission" date="2020-12" db="EMBL/GenBank/DDBJ databases">
        <title>Genomic characterization of non-nitrogen-fixing Frankia strains.</title>
        <authorList>
            <person name="Carlos-Shanley C."/>
            <person name="Guerra T."/>
            <person name="Hahn D."/>
        </authorList>
    </citation>
    <scope>NUCLEOTIDE SEQUENCE</scope>
    <source>
        <strain evidence="9">CN6</strain>
    </source>
</reference>
<evidence type="ECO:0000259" key="8">
    <source>
        <dbReference type="Pfam" id="PF00892"/>
    </source>
</evidence>
<keyword evidence="4 7" id="KW-1133">Transmembrane helix</keyword>
<feature type="transmembrane region" description="Helical" evidence="7">
    <location>
        <begin position="207"/>
        <end position="229"/>
    </location>
</feature>
<evidence type="ECO:0000256" key="1">
    <source>
        <dbReference type="ARBA" id="ARBA00004141"/>
    </source>
</evidence>
<evidence type="ECO:0000256" key="2">
    <source>
        <dbReference type="ARBA" id="ARBA00007362"/>
    </source>
</evidence>
<feature type="domain" description="EamA" evidence="8">
    <location>
        <begin position="8"/>
        <end position="137"/>
    </location>
</feature>
<feature type="region of interest" description="Disordered" evidence="6">
    <location>
        <begin position="306"/>
        <end position="334"/>
    </location>
</feature>
<dbReference type="InterPro" id="IPR000620">
    <property type="entry name" value="EamA_dom"/>
</dbReference>
<evidence type="ECO:0000313" key="10">
    <source>
        <dbReference type="Proteomes" id="UP000604475"/>
    </source>
</evidence>
<accession>A0A937RB22</accession>
<feature type="region of interest" description="Disordered" evidence="6">
    <location>
        <begin position="347"/>
        <end position="398"/>
    </location>
</feature>
<evidence type="ECO:0000256" key="4">
    <source>
        <dbReference type="ARBA" id="ARBA00022989"/>
    </source>
</evidence>
<comment type="similarity">
    <text evidence="2">Belongs to the EamA transporter family.</text>
</comment>
<dbReference type="EMBL" id="JAEACQ010000136">
    <property type="protein sequence ID" value="MBL7626472.1"/>
    <property type="molecule type" value="Genomic_DNA"/>
</dbReference>
<feature type="transmembrane region" description="Helical" evidence="7">
    <location>
        <begin position="177"/>
        <end position="195"/>
    </location>
</feature>
<dbReference type="SUPFAM" id="SSF103481">
    <property type="entry name" value="Multidrug resistance efflux transporter EmrE"/>
    <property type="match status" value="2"/>
</dbReference>
<comment type="caution">
    <text evidence="9">The sequence shown here is derived from an EMBL/GenBank/DDBJ whole genome shotgun (WGS) entry which is preliminary data.</text>
</comment>
<feature type="transmembrane region" description="Helical" evidence="7">
    <location>
        <begin position="241"/>
        <end position="261"/>
    </location>
</feature>
<dbReference type="AlphaFoldDB" id="A0A937RB22"/>
<gene>
    <name evidence="9" type="ORF">I7412_04645</name>
</gene>
<feature type="transmembrane region" description="Helical" evidence="7">
    <location>
        <begin position="121"/>
        <end position="140"/>
    </location>
</feature>
<keyword evidence="10" id="KW-1185">Reference proteome</keyword>
<evidence type="ECO:0000256" key="7">
    <source>
        <dbReference type="SAM" id="Phobius"/>
    </source>
</evidence>
<feature type="domain" description="EamA" evidence="8">
    <location>
        <begin position="147"/>
        <end position="280"/>
    </location>
</feature>
<comment type="subcellular location">
    <subcellularLocation>
        <location evidence="1">Membrane</location>
        <topology evidence="1">Multi-pass membrane protein</topology>
    </subcellularLocation>
</comment>
<dbReference type="GO" id="GO:0016020">
    <property type="term" value="C:membrane"/>
    <property type="evidence" value="ECO:0007669"/>
    <property type="project" value="UniProtKB-SubCell"/>
</dbReference>
<evidence type="ECO:0000313" key="9">
    <source>
        <dbReference type="EMBL" id="MBL7626472.1"/>
    </source>
</evidence>
<feature type="transmembrane region" description="Helical" evidence="7">
    <location>
        <begin position="146"/>
        <end position="170"/>
    </location>
</feature>
<protein>
    <submittedName>
        <fullName evidence="9">DMT family transporter</fullName>
    </submittedName>
</protein>
<organism evidence="9 10">
    <name type="scientific">Frankia nepalensis</name>
    <dbReference type="NCBI Taxonomy" id="1836974"/>
    <lineage>
        <taxon>Bacteria</taxon>
        <taxon>Bacillati</taxon>
        <taxon>Actinomycetota</taxon>
        <taxon>Actinomycetes</taxon>
        <taxon>Frankiales</taxon>
        <taxon>Frankiaceae</taxon>
        <taxon>Frankia</taxon>
    </lineage>
</organism>
<feature type="transmembrane region" description="Helical" evidence="7">
    <location>
        <begin position="94"/>
        <end position="114"/>
    </location>
</feature>
<sequence>MSTRLPVLAGATGMTFVGGSVAVSGVLADAPLSTAQALRYALACGLLVGFARRTGRPLLRPRGREWLWLLGVSVTGLVLFNVALVQGSRHAEPAVLGVAVACVPVVMATVGPLFEHRRPRARILVAAGVVTAGAALVQGIGRADALGLLCALAVFGSEAGFTLLAVPVLGRHGPHGVSVHATWLAAVAFAVLGVTTEGARAAARLDVADVLAIGYLAVGVTAVAFVLWYSCVRGLGAGRAGLLTGVAPVAAAVIGVPVTGAVPAPPVWAGIALIATGLALGLGDGSARRPARSWSGRPGRQVAALARGHEAGDERRDPVGVVDRAEGGGVGHGRQLRVGERLGEPFGEPAWEGPVVLGPGQQHRGGHRAECLDGPQGVPPVGAAQDGPGVAADRPVRA</sequence>
<feature type="compositionally biased region" description="Basic and acidic residues" evidence="6">
    <location>
        <begin position="307"/>
        <end position="326"/>
    </location>
</feature>
<evidence type="ECO:0000256" key="5">
    <source>
        <dbReference type="ARBA" id="ARBA00023136"/>
    </source>
</evidence>
<evidence type="ECO:0000256" key="3">
    <source>
        <dbReference type="ARBA" id="ARBA00022692"/>
    </source>
</evidence>